<evidence type="ECO:0000313" key="2">
    <source>
        <dbReference type="Proteomes" id="UP000805704"/>
    </source>
</evidence>
<reference evidence="1" key="1">
    <citation type="submission" date="2020-04" db="EMBL/GenBank/DDBJ databases">
        <title>A chromosome-scale assembly and high-density genetic map of the yellow drum (Nibea albiflora) genome.</title>
        <authorList>
            <person name="Xu D."/>
            <person name="Zhang W."/>
            <person name="Chen R."/>
            <person name="Tan P."/>
            <person name="Wang L."/>
            <person name="Song H."/>
            <person name="Tian L."/>
            <person name="Zhu Q."/>
            <person name="Wang B."/>
        </authorList>
    </citation>
    <scope>NUCLEOTIDE SEQUENCE</scope>
    <source>
        <strain evidence="1">ZJHYS-2018</strain>
    </source>
</reference>
<protein>
    <submittedName>
        <fullName evidence="1">Uncharacterized protein</fullName>
    </submittedName>
</protein>
<keyword evidence="2" id="KW-1185">Reference proteome</keyword>
<sequence>KVVNSQRLSLTSLEVRALHGILPASVGEPADEPLNLSSECVFLTPVEAPEGEPSTSTSIAPLDPPQEIRGPE</sequence>
<dbReference type="EMBL" id="CM024806">
    <property type="protein sequence ID" value="KAG8008910.1"/>
    <property type="molecule type" value="Genomic_DNA"/>
</dbReference>
<name>A0ACB7F4F9_NIBAL</name>
<organism evidence="1 2">
    <name type="scientific">Nibea albiflora</name>
    <name type="common">Yellow drum</name>
    <name type="synonym">Corvina albiflora</name>
    <dbReference type="NCBI Taxonomy" id="240163"/>
    <lineage>
        <taxon>Eukaryota</taxon>
        <taxon>Metazoa</taxon>
        <taxon>Chordata</taxon>
        <taxon>Craniata</taxon>
        <taxon>Vertebrata</taxon>
        <taxon>Euteleostomi</taxon>
        <taxon>Actinopterygii</taxon>
        <taxon>Neopterygii</taxon>
        <taxon>Teleostei</taxon>
        <taxon>Neoteleostei</taxon>
        <taxon>Acanthomorphata</taxon>
        <taxon>Eupercaria</taxon>
        <taxon>Sciaenidae</taxon>
        <taxon>Nibea</taxon>
    </lineage>
</organism>
<dbReference type="Proteomes" id="UP000805704">
    <property type="component" value="Chromosome 18"/>
</dbReference>
<accession>A0ACB7F4F9</accession>
<evidence type="ECO:0000313" key="1">
    <source>
        <dbReference type="EMBL" id="KAG8008910.1"/>
    </source>
</evidence>
<proteinExistence type="predicted"/>
<feature type="non-terminal residue" evidence="1">
    <location>
        <position position="1"/>
    </location>
</feature>
<gene>
    <name evidence="1" type="ORF">GBF38_011458</name>
</gene>
<comment type="caution">
    <text evidence="1">The sequence shown here is derived from an EMBL/GenBank/DDBJ whole genome shotgun (WGS) entry which is preliminary data.</text>
</comment>